<keyword evidence="5" id="KW-1185">Reference proteome</keyword>
<feature type="chain" id="PRO_5038259472" evidence="2">
    <location>
        <begin position="29"/>
        <end position="292"/>
    </location>
</feature>
<dbReference type="OrthoDB" id="6515880at2759"/>
<feature type="region of interest" description="Disordered" evidence="1">
    <location>
        <begin position="71"/>
        <end position="154"/>
    </location>
</feature>
<evidence type="ECO:0000256" key="1">
    <source>
        <dbReference type="SAM" id="MobiDB-lite"/>
    </source>
</evidence>
<evidence type="ECO:0000313" key="5">
    <source>
        <dbReference type="Proteomes" id="UP000070412"/>
    </source>
</evidence>
<dbReference type="AlphaFoldDB" id="A0A834VA64"/>
<sequence>MILLKTIPNTLKLSILIWILSISMQTKASRSSLSLIGSKTVRPHRYLPRKRLKSDHRNRNKKFSLLTWSLSSGSATSSSSPKSRSKDGKQIKLEESNLATSSSMRRFRKRKFYPRRKPYDEKKVGKRKLPSELAAPRPQPPPTPSSLPSAPASNLYYPHQYTMQIRWGKPGQKVDNLRKDLDERTRYRKFAHEEEEHWHDRKWINIGGQNELDDGRRRKKSNGNRSIYELKKRKFQTLPVFARPLKDEASLRSIRKHFAIPSPSFPVNKHFTDWASRPVQFTHYRDHHLRNH</sequence>
<organism evidence="3">
    <name type="scientific">Sarcoptes scabiei</name>
    <name type="common">Itch mite</name>
    <name type="synonym">Acarus scabiei</name>
    <dbReference type="NCBI Taxonomy" id="52283"/>
    <lineage>
        <taxon>Eukaryota</taxon>
        <taxon>Metazoa</taxon>
        <taxon>Ecdysozoa</taxon>
        <taxon>Arthropoda</taxon>
        <taxon>Chelicerata</taxon>
        <taxon>Arachnida</taxon>
        <taxon>Acari</taxon>
        <taxon>Acariformes</taxon>
        <taxon>Sarcoptiformes</taxon>
        <taxon>Astigmata</taxon>
        <taxon>Psoroptidia</taxon>
        <taxon>Sarcoptoidea</taxon>
        <taxon>Sarcoptidae</taxon>
        <taxon>Sarcoptinae</taxon>
        <taxon>Sarcoptes</taxon>
    </lineage>
</organism>
<feature type="compositionally biased region" description="Low complexity" evidence="1">
    <location>
        <begin position="71"/>
        <end position="82"/>
    </location>
</feature>
<feature type="compositionally biased region" description="Basic residues" evidence="1">
    <location>
        <begin position="105"/>
        <end position="116"/>
    </location>
</feature>
<proteinExistence type="predicted"/>
<reference evidence="3" key="2">
    <citation type="submission" date="2020-01" db="EMBL/GenBank/DDBJ databases">
        <authorList>
            <person name="Korhonen P.K.K."/>
            <person name="Guangxu M.G."/>
            <person name="Wang T.W."/>
            <person name="Stroehlein A.J.S."/>
            <person name="Young N.D."/>
            <person name="Ang C.-S.A."/>
            <person name="Fernando D.W.F."/>
            <person name="Lu H.L."/>
            <person name="Taylor S.T."/>
            <person name="Ehtesham M.E.M."/>
            <person name="Najaraj S.H.N."/>
            <person name="Harsha G.H.G."/>
            <person name="Madugundu A.M."/>
            <person name="Renuse S.R."/>
            <person name="Holt D.H."/>
            <person name="Pandey A.P."/>
            <person name="Papenfuss A.P."/>
            <person name="Gasser R.B.G."/>
            <person name="Fischer K.F."/>
        </authorList>
    </citation>
    <scope>NUCLEOTIDE SEQUENCE</scope>
    <source>
        <strain evidence="3">SSS_KF_BRIS2020</strain>
    </source>
</reference>
<accession>A0A834VA64</accession>
<protein>
    <submittedName>
        <fullName evidence="3 4">Uncharacterized protein</fullName>
    </submittedName>
</protein>
<feature type="signal peptide" evidence="2">
    <location>
        <begin position="1"/>
        <end position="28"/>
    </location>
</feature>
<dbReference type="EMBL" id="WVUK01000066">
    <property type="protein sequence ID" value="KAF7487694.1"/>
    <property type="molecule type" value="Genomic_DNA"/>
</dbReference>
<gene>
    <name evidence="3" type="ORF">SSS_3444</name>
</gene>
<evidence type="ECO:0000313" key="4">
    <source>
        <dbReference type="EnsemblMetazoa" id="KAF7487694.1"/>
    </source>
</evidence>
<keyword evidence="2" id="KW-0732">Signal</keyword>
<dbReference type="EnsemblMetazoa" id="SSS_3444s_mrna">
    <property type="protein sequence ID" value="KAF7487694.1"/>
    <property type="gene ID" value="SSS_3444"/>
</dbReference>
<evidence type="ECO:0000256" key="2">
    <source>
        <dbReference type="SAM" id="SignalP"/>
    </source>
</evidence>
<reference evidence="5" key="1">
    <citation type="journal article" date="2020" name="PLoS Negl. Trop. Dis.">
        <title>High-quality nuclear genome for Sarcoptes scabiei-A critical resource for a neglected parasite.</title>
        <authorList>
            <person name="Korhonen P.K."/>
            <person name="Gasser R.B."/>
            <person name="Ma G."/>
            <person name="Wang T."/>
            <person name="Stroehlein A.J."/>
            <person name="Young N.D."/>
            <person name="Ang C.S."/>
            <person name="Fernando D.D."/>
            <person name="Lu H.C."/>
            <person name="Taylor S."/>
            <person name="Reynolds S.L."/>
            <person name="Mofiz E."/>
            <person name="Najaraj S.H."/>
            <person name="Gowda H."/>
            <person name="Madugundu A."/>
            <person name="Renuse S."/>
            <person name="Holt D."/>
            <person name="Pandey A."/>
            <person name="Papenfuss A.T."/>
            <person name="Fischer K."/>
        </authorList>
    </citation>
    <scope>NUCLEOTIDE SEQUENCE [LARGE SCALE GENOMIC DNA]</scope>
</reference>
<dbReference type="Proteomes" id="UP000070412">
    <property type="component" value="Unassembled WGS sequence"/>
</dbReference>
<feature type="compositionally biased region" description="Basic and acidic residues" evidence="1">
    <location>
        <begin position="84"/>
        <end position="95"/>
    </location>
</feature>
<evidence type="ECO:0000313" key="3">
    <source>
        <dbReference type="EMBL" id="KAF7487694.1"/>
    </source>
</evidence>
<name>A0A834VA64_SARSC</name>
<reference evidence="4" key="3">
    <citation type="submission" date="2022-06" db="UniProtKB">
        <authorList>
            <consortium name="EnsemblMetazoa"/>
        </authorList>
    </citation>
    <scope>IDENTIFICATION</scope>
</reference>